<dbReference type="OrthoDB" id="9992118at2759"/>
<organism evidence="11 12">
    <name type="scientific">Planoprotostelium fungivorum</name>
    <dbReference type="NCBI Taxonomy" id="1890364"/>
    <lineage>
        <taxon>Eukaryota</taxon>
        <taxon>Amoebozoa</taxon>
        <taxon>Evosea</taxon>
        <taxon>Variosea</taxon>
        <taxon>Cavosteliida</taxon>
        <taxon>Cavosteliaceae</taxon>
        <taxon>Planoprotostelium</taxon>
    </lineage>
</organism>
<feature type="binding site" evidence="9">
    <location>
        <position position="83"/>
    </location>
    <ligand>
        <name>5-hydroxyisourate</name>
        <dbReference type="ChEBI" id="CHEBI:18072"/>
    </ligand>
</feature>
<dbReference type="SUPFAM" id="SSF55620">
    <property type="entry name" value="Tetrahydrobiopterin biosynthesis enzymes-like"/>
    <property type="match status" value="2"/>
</dbReference>
<keyword evidence="4 7" id="KW-0659">Purine metabolism</keyword>
<evidence type="ECO:0000256" key="2">
    <source>
        <dbReference type="ARBA" id="ARBA00004831"/>
    </source>
</evidence>
<comment type="pathway">
    <text evidence="2 7">Purine metabolism; urate degradation; (S)-allantoin from urate: step 1/3.</text>
</comment>
<keyword evidence="12" id="KW-1185">Reference proteome</keyword>
<dbReference type="STRING" id="1890364.A0A2P6NQE6"/>
<feature type="binding site" evidence="9">
    <location>
        <position position="82"/>
    </location>
    <ligand>
        <name>urate</name>
        <dbReference type="ChEBI" id="CHEBI:17775"/>
    </ligand>
</feature>
<dbReference type="NCBIfam" id="TIGR03383">
    <property type="entry name" value="urate_oxi"/>
    <property type="match status" value="1"/>
</dbReference>
<dbReference type="EC" id="1.7.3.3" evidence="7 10"/>
<dbReference type="FunCoup" id="A0A2P6NQE6">
    <property type="interactions" value="101"/>
</dbReference>
<evidence type="ECO:0000256" key="3">
    <source>
        <dbReference type="ARBA" id="ARBA00009760"/>
    </source>
</evidence>
<feature type="binding site" evidence="9">
    <location>
        <position position="82"/>
    </location>
    <ligand>
        <name>5-hydroxyisourate</name>
        <dbReference type="ChEBI" id="CHEBI:18072"/>
    </ligand>
</feature>
<dbReference type="AlphaFoldDB" id="A0A2P6NQE6"/>
<accession>A0A2P6NQE6</accession>
<dbReference type="InParanoid" id="A0A2P6NQE6"/>
<protein>
    <recommendedName>
        <fullName evidence="7 10">Uricase</fullName>
        <ecNumber evidence="7 10">1.7.3.3</ecNumber>
    </recommendedName>
    <alternativeName>
        <fullName evidence="7">Urate oxidase</fullName>
    </alternativeName>
</protein>
<feature type="binding site" evidence="9">
    <location>
        <position position="184"/>
    </location>
    <ligand>
        <name>urate</name>
        <dbReference type="ChEBI" id="CHEBI:17775"/>
    </ligand>
</feature>
<dbReference type="Proteomes" id="UP000241769">
    <property type="component" value="Unassembled WGS sequence"/>
</dbReference>
<evidence type="ECO:0000313" key="11">
    <source>
        <dbReference type="EMBL" id="PRP86181.1"/>
    </source>
</evidence>
<evidence type="ECO:0000256" key="4">
    <source>
        <dbReference type="ARBA" id="ARBA00022631"/>
    </source>
</evidence>
<comment type="catalytic activity">
    <reaction evidence="7 10">
        <text>urate + O2 + H2O = 5-hydroxyisourate + H2O2</text>
        <dbReference type="Rhea" id="RHEA:21368"/>
        <dbReference type="ChEBI" id="CHEBI:15377"/>
        <dbReference type="ChEBI" id="CHEBI:15379"/>
        <dbReference type="ChEBI" id="CHEBI:16240"/>
        <dbReference type="ChEBI" id="CHEBI:17775"/>
        <dbReference type="ChEBI" id="CHEBI:18072"/>
        <dbReference type="EC" id="1.7.3.3"/>
    </reaction>
</comment>
<feature type="active site" description="Charge relay system" evidence="8">
    <location>
        <position position="82"/>
    </location>
</feature>
<feature type="binding site" evidence="9">
    <location>
        <position position="276"/>
    </location>
    <ligand>
        <name>urate</name>
        <dbReference type="ChEBI" id="CHEBI:17775"/>
    </ligand>
</feature>
<dbReference type="InterPro" id="IPR002042">
    <property type="entry name" value="Uricase"/>
</dbReference>
<gene>
    <name evidence="11" type="ORF">PROFUN_05697</name>
</gene>
<feature type="binding site" evidence="9">
    <location>
        <position position="201"/>
    </location>
    <ligand>
        <name>5-hydroxyisourate</name>
        <dbReference type="ChEBI" id="CHEBI:18072"/>
    </ligand>
</feature>
<evidence type="ECO:0000256" key="9">
    <source>
        <dbReference type="PIRSR" id="PIRSR000241-2"/>
    </source>
</evidence>
<dbReference type="FunFam" id="3.10.270.10:FF:000001">
    <property type="entry name" value="Uricase"/>
    <property type="match status" value="1"/>
</dbReference>
<feature type="binding site" evidence="9">
    <location>
        <position position="184"/>
    </location>
    <ligand>
        <name>5-hydroxyisourate</name>
        <dbReference type="ChEBI" id="CHEBI:18072"/>
    </ligand>
</feature>
<feature type="binding site" evidence="9">
    <location>
        <position position="250"/>
    </location>
    <ligand>
        <name>5-hydroxyisourate</name>
        <dbReference type="ChEBI" id="CHEBI:18072"/>
    </ligand>
</feature>
<feature type="binding site" evidence="9">
    <location>
        <position position="276"/>
    </location>
    <ligand>
        <name>5-hydroxyisourate</name>
        <dbReference type="ChEBI" id="CHEBI:18072"/>
    </ligand>
</feature>
<feature type="active site" description="Charge relay system" evidence="8">
    <location>
        <position position="37"/>
    </location>
</feature>
<reference evidence="11 12" key="1">
    <citation type="journal article" date="2018" name="Genome Biol. Evol.">
        <title>Multiple Roots of Fruiting Body Formation in Amoebozoa.</title>
        <authorList>
            <person name="Hillmann F."/>
            <person name="Forbes G."/>
            <person name="Novohradska S."/>
            <person name="Ferling I."/>
            <person name="Riege K."/>
            <person name="Groth M."/>
            <person name="Westermann M."/>
            <person name="Marz M."/>
            <person name="Spaller T."/>
            <person name="Winckler T."/>
            <person name="Schaap P."/>
            <person name="Glockner G."/>
        </authorList>
    </citation>
    <scope>NUCLEOTIDE SEQUENCE [LARGE SCALE GENOMIC DNA]</scope>
    <source>
        <strain evidence="11 12">Jena</strain>
    </source>
</reference>
<feature type="binding site" evidence="9">
    <location>
        <position position="250"/>
    </location>
    <ligand>
        <name>urate</name>
        <dbReference type="ChEBI" id="CHEBI:17775"/>
    </ligand>
</feature>
<dbReference type="PANTHER" id="PTHR42874:SF1">
    <property type="entry name" value="URICASE"/>
    <property type="match status" value="1"/>
</dbReference>
<comment type="similarity">
    <text evidence="3 7 10">Belongs to the uricase family.</text>
</comment>
<feature type="active site" description="Charge relay system" evidence="8">
    <location>
        <position position="278"/>
    </location>
</feature>
<keyword evidence="6 7" id="KW-0576">Peroxisome</keyword>
<evidence type="ECO:0000256" key="7">
    <source>
        <dbReference type="PIRNR" id="PIRNR000241"/>
    </source>
</evidence>
<comment type="caution">
    <text evidence="11">The sequence shown here is derived from an EMBL/GenBank/DDBJ whole genome shotgun (WGS) entry which is preliminary data.</text>
</comment>
<name>A0A2P6NQE6_9EUKA</name>
<feature type="binding site" evidence="9">
    <location>
        <position position="201"/>
    </location>
    <ligand>
        <name>urate</name>
        <dbReference type="ChEBI" id="CHEBI:17775"/>
    </ligand>
</feature>
<dbReference type="EMBL" id="MDYQ01000034">
    <property type="protein sequence ID" value="PRP86181.1"/>
    <property type="molecule type" value="Genomic_DNA"/>
</dbReference>
<comment type="function">
    <text evidence="7 10">Catalyzes the oxidation of uric acid to 5-hydroxyisourate, which is further processed to form (S)-allantoin.</text>
</comment>
<evidence type="ECO:0000256" key="8">
    <source>
        <dbReference type="PIRSR" id="PIRSR000241-1"/>
    </source>
</evidence>
<evidence type="ECO:0000256" key="5">
    <source>
        <dbReference type="ARBA" id="ARBA00023002"/>
    </source>
</evidence>
<feature type="binding site" evidence="9">
    <location>
        <position position="83"/>
    </location>
    <ligand>
        <name>urate</name>
        <dbReference type="ChEBI" id="CHEBI:17775"/>
    </ligand>
</feature>
<feature type="binding site" evidence="9">
    <location>
        <position position="249"/>
    </location>
    <ligand>
        <name>urate</name>
        <dbReference type="ChEBI" id="CHEBI:17775"/>
    </ligand>
</feature>
<dbReference type="Gene3D" id="3.10.270.10">
    <property type="entry name" value="Urate Oxidase"/>
    <property type="match status" value="1"/>
</dbReference>
<dbReference type="GO" id="GO:0004846">
    <property type="term" value="F:urate oxidase activity"/>
    <property type="evidence" value="ECO:0007669"/>
    <property type="project" value="UniProtKB-EC"/>
</dbReference>
<keyword evidence="5 7" id="KW-0560">Oxidoreductase</keyword>
<comment type="subcellular location">
    <subcellularLocation>
        <location evidence="1 7">Peroxisome</location>
    </subcellularLocation>
</comment>
<dbReference type="GO" id="GO:0006145">
    <property type="term" value="P:purine nucleobase catabolic process"/>
    <property type="evidence" value="ECO:0007669"/>
    <property type="project" value="TreeGrafter"/>
</dbReference>
<feature type="binding site" evidence="9">
    <location>
        <position position="249"/>
    </location>
    <ligand>
        <name>5-hydroxyisourate</name>
        <dbReference type="ChEBI" id="CHEBI:18072"/>
    </ligand>
</feature>
<feature type="binding site" evidence="9">
    <location>
        <position position="276"/>
    </location>
    <ligand>
        <name>O2</name>
        <dbReference type="ChEBI" id="CHEBI:15379"/>
    </ligand>
</feature>
<evidence type="ECO:0000313" key="12">
    <source>
        <dbReference type="Proteomes" id="UP000241769"/>
    </source>
</evidence>
<dbReference type="UniPathway" id="UPA00394">
    <property type="reaction ID" value="UER00650"/>
</dbReference>
<evidence type="ECO:0000256" key="1">
    <source>
        <dbReference type="ARBA" id="ARBA00004275"/>
    </source>
</evidence>
<evidence type="ECO:0000256" key="10">
    <source>
        <dbReference type="RuleBase" id="RU004455"/>
    </source>
</evidence>
<dbReference type="PRINTS" id="PR00093">
    <property type="entry name" value="URICASE"/>
</dbReference>
<sequence>MPVACMCGSRVYKVKITMPETKRESTGFELTKQRYGKNNVKFLRVVRDGPKHEVKELRVRILLEGAFEISYTQGDNSTIVATDTQKNTLFALAKLHPIEPLEQWCLQVANDFLARHKHISAVNLKVEEHPWDRIRVSGKEHDHAFEKGSGGIRIVKLRMPRNGTPSLSAGFRDLEILKTTQSGFEGFIRDEYTTLPETRDRVFATKMKCEYTFNRFSRTAFSSIQEKVKEIALSTFAGNIEGGTYSPSVQQTLYQTAQKVLNTIPEVETISFSLPNVHYYLCDFKNFKTNVPNNNEVFHTYDGPSGLIEATVSRNSASHLGRAKM</sequence>
<dbReference type="GO" id="GO:0005777">
    <property type="term" value="C:peroxisome"/>
    <property type="evidence" value="ECO:0007669"/>
    <property type="project" value="UniProtKB-SubCell"/>
</dbReference>
<dbReference type="GO" id="GO:0019628">
    <property type="term" value="P:urate catabolic process"/>
    <property type="evidence" value="ECO:0007669"/>
    <property type="project" value="UniProtKB-UniPathway"/>
</dbReference>
<feature type="binding site" evidence="9">
    <location>
        <position position="82"/>
    </location>
    <ligand>
        <name>O2</name>
        <dbReference type="ChEBI" id="CHEBI:15379"/>
    </ligand>
</feature>
<dbReference type="PANTHER" id="PTHR42874">
    <property type="entry name" value="URICASE"/>
    <property type="match status" value="1"/>
</dbReference>
<proteinExistence type="inferred from homology"/>
<dbReference type="Pfam" id="PF01014">
    <property type="entry name" value="Uricase"/>
    <property type="match status" value="2"/>
</dbReference>
<evidence type="ECO:0000256" key="6">
    <source>
        <dbReference type="ARBA" id="ARBA00023140"/>
    </source>
</evidence>
<dbReference type="PIRSF" id="PIRSF000241">
    <property type="entry name" value="Urate_oxidase"/>
    <property type="match status" value="1"/>
</dbReference>